<keyword evidence="2" id="KW-1133">Transmembrane helix</keyword>
<dbReference type="Pfam" id="PF20842">
    <property type="entry name" value="Rax2_2"/>
    <property type="match status" value="1"/>
</dbReference>
<evidence type="ECO:0000259" key="4">
    <source>
        <dbReference type="Pfam" id="PF12768"/>
    </source>
</evidence>
<keyword evidence="2" id="KW-0812">Transmembrane</keyword>
<dbReference type="SUPFAM" id="SSF50965">
    <property type="entry name" value="Galactose oxidase, central domain"/>
    <property type="match status" value="1"/>
</dbReference>
<evidence type="ECO:0000256" key="2">
    <source>
        <dbReference type="SAM" id="Phobius"/>
    </source>
</evidence>
<protein>
    <submittedName>
        <fullName evidence="7">Cortical protein marker for cell polarity-domain-containing protein</fullName>
    </submittedName>
</protein>
<dbReference type="Proteomes" id="UP001610335">
    <property type="component" value="Unassembled WGS sequence"/>
</dbReference>
<feature type="compositionally biased region" description="Low complexity" evidence="1">
    <location>
        <begin position="401"/>
        <end position="414"/>
    </location>
</feature>
<dbReference type="InterPro" id="IPR048266">
    <property type="entry name" value="Rax2-like_second"/>
</dbReference>
<feature type="signal peptide" evidence="3">
    <location>
        <begin position="1"/>
        <end position="31"/>
    </location>
</feature>
<evidence type="ECO:0000259" key="5">
    <source>
        <dbReference type="Pfam" id="PF20842"/>
    </source>
</evidence>
<dbReference type="Gene3D" id="2.120.10.80">
    <property type="entry name" value="Kelch-type beta propeller"/>
    <property type="match status" value="1"/>
</dbReference>
<feature type="chain" id="PRO_5046500109" evidence="3">
    <location>
        <begin position="32"/>
        <end position="1217"/>
    </location>
</feature>
<keyword evidence="8" id="KW-1185">Reference proteome</keyword>
<feature type="domain" description="Rax2-like second" evidence="5">
    <location>
        <begin position="228"/>
        <end position="377"/>
    </location>
</feature>
<dbReference type="Pfam" id="PF12768">
    <property type="entry name" value="Rax2"/>
    <property type="match status" value="1"/>
</dbReference>
<evidence type="ECO:0000313" key="8">
    <source>
        <dbReference type="Proteomes" id="UP001610335"/>
    </source>
</evidence>
<dbReference type="InterPro" id="IPR015915">
    <property type="entry name" value="Kelch-typ_b-propeller"/>
</dbReference>
<feature type="domain" description="Rax2-like third" evidence="6">
    <location>
        <begin position="388"/>
        <end position="545"/>
    </location>
</feature>
<dbReference type="InterPro" id="IPR024982">
    <property type="entry name" value="Rax2-like_C"/>
</dbReference>
<gene>
    <name evidence="7" type="ORF">BDW59DRAFT_74017</name>
</gene>
<feature type="domain" description="Rax2-like C-terminal" evidence="4">
    <location>
        <begin position="888"/>
        <end position="1137"/>
    </location>
</feature>
<dbReference type="InterPro" id="IPR048265">
    <property type="entry name" value="Rax2-like_third"/>
</dbReference>
<keyword evidence="2" id="KW-0472">Membrane</keyword>
<organism evidence="7 8">
    <name type="scientific">Aspergillus cavernicola</name>
    <dbReference type="NCBI Taxonomy" id="176166"/>
    <lineage>
        <taxon>Eukaryota</taxon>
        <taxon>Fungi</taxon>
        <taxon>Dikarya</taxon>
        <taxon>Ascomycota</taxon>
        <taxon>Pezizomycotina</taxon>
        <taxon>Eurotiomycetes</taxon>
        <taxon>Eurotiomycetidae</taxon>
        <taxon>Eurotiales</taxon>
        <taxon>Aspergillaceae</taxon>
        <taxon>Aspergillus</taxon>
        <taxon>Aspergillus subgen. Nidulantes</taxon>
    </lineage>
</organism>
<dbReference type="EMBL" id="JBFXLS010000037">
    <property type="protein sequence ID" value="KAL2825310.1"/>
    <property type="molecule type" value="Genomic_DNA"/>
</dbReference>
<dbReference type="PANTHER" id="PTHR31778:SF2">
    <property type="entry name" value="BUD SITE SELECTION PROTEIN RAX2"/>
    <property type="match status" value="1"/>
</dbReference>
<dbReference type="PANTHER" id="PTHR31778">
    <property type="entry name" value="BUD SITE SELECTION PROTEIN RAX2"/>
    <property type="match status" value="1"/>
</dbReference>
<sequence length="1217" mass="129144">MRFPSLFGPATAGSSTVLQFWLLSQLSCVSALSFQPVSQPELDLSRLGQVALTGDFDAVTFYSYAEQSNTHAADDDSQSILAPLPNGILTALTTSDADIRAMCTLSEQDGANSGIFVGGNFTSLGGIEAQGVALYDPNSNNVTAMPGLSGSVSALLCDRETNSVYVGGTFKQGNTSNAVAWVRGEGWKRLSFDGFNGPVTSIVKDDDGHIIFGGSFDGIGNSTSSKKTKQQVINLSNATITSDTQSTRSGLTDPQNIICQTSGAGGEGETWLLADYALGYWRADMRFNFNPTKLRLYNTHFEGRGTKTFLFRRLPDNGIMNLTYTDPNTGDNVNCDQSCSLSDDSEEEYRDFRFVNNVGMSGFQLEVKEWYGTGAGLNGIELFTNDIFTYAINDFNEPTCGDNSDSSTSSQTGSWAVTESDESPSDYLTAQVSNSDATSTSVVFEPNIEQSGNYSILVYTPGCEQDGTCDTRGIVNVTATVRSESDSAEPIETQIYQTNIYEKYDTIYSGPVDASGDSFRPSVTLAAIPGQGDNTLVASRVKFELRSASNSTSGELNGLYEYDPASKNVSTNLLESTINKAATQLDLSASIRSLVNHAGIIYAAGNFSNSDIDNIFSLESDANATAMPQGGLNSEVATMDILNSKLYVGGNFTGTSSGAIENLNYVASYSVDSQSWSTLGGGVNGPVKRVIALPMNISSDLNETIIAVSGDFDQLLAFDENPAVAVSGFAAWGPSRNNWVQNLNVTQTQFSGQLSAFAKSNGTTILSGSLVSGGTAAGGAVALLHDDELQLDPLLSSAQSSGETVTGMYDINSDRNLTILGGHFNVTTSDGSTIRNLALLNGDNGTITGLGTEVDHNSTFMALAIASNILYAGGKVTGTVGDSELNGLVLYDLQNRTIAQEQPPKFNGDDVSVKSIVPRPDSTEIYVGGQFSTAGSLPCSGVCYYDTETQQWNRPGVELEGSVLALKWAKSNTLVAIGNLTVAGNQTAVASYSTNDKAWEVFEGASASSIPGTVTAFTPASGDLSRFWLAGQSENGSSFVVNYDSSTFYPSQEIFGDGTVILGLDVLPLASDHDDSDLLDNDLALLVTGQIVVPDFGNASAALFNGTTLMPFILSSTSDGQLGRMSHMFYENSNPYARENGHRSNGIVVLVAFCCALGCVFLIVIAGVIFNKIQRRRQGYMAAPQAAGTDRPTSMRRLPPEYLFNSLKQPNPGAPAL</sequence>
<accession>A0ABR4IC43</accession>
<reference evidence="7 8" key="1">
    <citation type="submission" date="2024-07" db="EMBL/GenBank/DDBJ databases">
        <title>Section-level genome sequencing and comparative genomics of Aspergillus sections Usti and Cavernicolus.</title>
        <authorList>
            <consortium name="Lawrence Berkeley National Laboratory"/>
            <person name="Nybo J.L."/>
            <person name="Vesth T.C."/>
            <person name="Theobald S."/>
            <person name="Frisvad J.C."/>
            <person name="Larsen T.O."/>
            <person name="Kjaerboelling I."/>
            <person name="Rothschild-Mancinelli K."/>
            <person name="Lyhne E.K."/>
            <person name="Kogle M.E."/>
            <person name="Barry K."/>
            <person name="Clum A."/>
            <person name="Na H."/>
            <person name="Ledsgaard L."/>
            <person name="Lin J."/>
            <person name="Lipzen A."/>
            <person name="Kuo A."/>
            <person name="Riley R."/>
            <person name="Mondo S."/>
            <person name="LaButti K."/>
            <person name="Haridas S."/>
            <person name="Pangalinan J."/>
            <person name="Salamov A.A."/>
            <person name="Simmons B.A."/>
            <person name="Magnuson J.K."/>
            <person name="Chen J."/>
            <person name="Drula E."/>
            <person name="Henrissat B."/>
            <person name="Wiebenga A."/>
            <person name="Lubbers R.J."/>
            <person name="Gomes A.C."/>
            <person name="Makela M.R."/>
            <person name="Stajich J."/>
            <person name="Grigoriev I.V."/>
            <person name="Mortensen U.H."/>
            <person name="De vries R.P."/>
            <person name="Baker S.E."/>
            <person name="Andersen M.R."/>
        </authorList>
    </citation>
    <scope>NUCLEOTIDE SEQUENCE [LARGE SCALE GENOMIC DNA]</scope>
    <source>
        <strain evidence="7 8">CBS 600.67</strain>
    </source>
</reference>
<name>A0ABR4IC43_9EURO</name>
<evidence type="ECO:0000256" key="1">
    <source>
        <dbReference type="SAM" id="MobiDB-lite"/>
    </source>
</evidence>
<dbReference type="Pfam" id="PF20843">
    <property type="entry name" value="Rax2_3"/>
    <property type="match status" value="1"/>
</dbReference>
<evidence type="ECO:0000313" key="7">
    <source>
        <dbReference type="EMBL" id="KAL2825310.1"/>
    </source>
</evidence>
<keyword evidence="3" id="KW-0732">Signal</keyword>
<dbReference type="InterPro" id="IPR011043">
    <property type="entry name" value="Gal_Oxase/kelch_b-propeller"/>
</dbReference>
<dbReference type="SUPFAM" id="SSF101898">
    <property type="entry name" value="NHL repeat"/>
    <property type="match status" value="1"/>
</dbReference>
<feature type="region of interest" description="Disordered" evidence="1">
    <location>
        <begin position="400"/>
        <end position="433"/>
    </location>
</feature>
<proteinExistence type="predicted"/>
<comment type="caution">
    <text evidence="7">The sequence shown here is derived from an EMBL/GenBank/DDBJ whole genome shotgun (WGS) entry which is preliminary data.</text>
</comment>
<evidence type="ECO:0000259" key="6">
    <source>
        <dbReference type="Pfam" id="PF20843"/>
    </source>
</evidence>
<feature type="transmembrane region" description="Helical" evidence="2">
    <location>
        <begin position="1147"/>
        <end position="1170"/>
    </location>
</feature>
<evidence type="ECO:0000256" key="3">
    <source>
        <dbReference type="SAM" id="SignalP"/>
    </source>
</evidence>